<dbReference type="InterPro" id="IPR025736">
    <property type="entry name" value="PucR_C-HTH_dom"/>
</dbReference>
<feature type="domain" description="PucR C-terminal helix-turn-helix" evidence="1">
    <location>
        <begin position="310"/>
        <end position="367"/>
    </location>
</feature>
<dbReference type="InterPro" id="IPR042070">
    <property type="entry name" value="PucR_C-HTH_sf"/>
</dbReference>
<sequence>MSDLHARMAARVGDLTAVVVARCAAEAPFYGALPRATLQGEVARSIAAVHALLLRALRDRDGGPMGPGDLTRLIEWSARRAEERVPLEAVIAAYLIGAEVWWQTLTEVAEPGELAGAGGKLLACLHAALPAVVLAHQNAQEDLHSEDKRVRRALLGALLAGRPYEELARMARVAVVGEYEVVAFAFESDPPSRLVQSSLDAFTGIPVLMDHVARIALLPGRSDVPGLVARLEKDVGQPVRAAAAHSSVPAAISSAAQEAGRVLDLVRRLGRPPGCYRLDDVLLEHQLARPGDGLVRLAAKLDPLEEHPYLLETLRVFVERGLNRRQTALELCVHRNTLDYRLQRVSALTGLDLAVPAQARLIQAALVARDLAGPADHRGVTGWQGSAGAAESG</sequence>
<dbReference type="EMBL" id="CP027306">
    <property type="protein sequence ID" value="AXE76186.1"/>
    <property type="molecule type" value="Genomic_DNA"/>
</dbReference>
<evidence type="ECO:0000259" key="2">
    <source>
        <dbReference type="Pfam" id="PF14361"/>
    </source>
</evidence>
<dbReference type="PANTHER" id="PTHR33744">
    <property type="entry name" value="CARBOHYDRATE DIACID REGULATOR"/>
    <property type="match status" value="1"/>
</dbReference>
<organism evidence="3 4">
    <name type="scientific">Streptomyces atratus</name>
    <dbReference type="NCBI Taxonomy" id="1893"/>
    <lineage>
        <taxon>Bacteria</taxon>
        <taxon>Bacillati</taxon>
        <taxon>Actinomycetota</taxon>
        <taxon>Actinomycetes</taxon>
        <taxon>Kitasatosporales</taxon>
        <taxon>Streptomycetaceae</taxon>
        <taxon>Streptomyces</taxon>
    </lineage>
</organism>
<dbReference type="Proteomes" id="UP000252698">
    <property type="component" value="Chromosome"/>
</dbReference>
<evidence type="ECO:0000313" key="4">
    <source>
        <dbReference type="Proteomes" id="UP000252698"/>
    </source>
</evidence>
<proteinExistence type="predicted"/>
<feature type="domain" description="RsbT co-antagonist protein RsbRD N-terminal" evidence="2">
    <location>
        <begin position="14"/>
        <end position="151"/>
    </location>
</feature>
<dbReference type="RefSeq" id="WP_114242851.1">
    <property type="nucleotide sequence ID" value="NZ_CP027306.1"/>
</dbReference>
<dbReference type="Pfam" id="PF13556">
    <property type="entry name" value="HTH_30"/>
    <property type="match status" value="1"/>
</dbReference>
<evidence type="ECO:0000313" key="3">
    <source>
        <dbReference type="EMBL" id="AXE76186.1"/>
    </source>
</evidence>
<gene>
    <name evidence="3" type="ORF">C5746_03520</name>
</gene>
<dbReference type="PANTHER" id="PTHR33744:SF7">
    <property type="entry name" value="PUCR FAMILY TRANSCRIPTIONAL REGULATOR"/>
    <property type="match status" value="1"/>
</dbReference>
<evidence type="ECO:0000259" key="1">
    <source>
        <dbReference type="Pfam" id="PF13556"/>
    </source>
</evidence>
<dbReference type="Gene3D" id="1.10.10.2840">
    <property type="entry name" value="PucR C-terminal helix-turn-helix domain"/>
    <property type="match status" value="1"/>
</dbReference>
<dbReference type="InterPro" id="IPR025751">
    <property type="entry name" value="RsbRD_N_dom"/>
</dbReference>
<dbReference type="GeneID" id="95517626"/>
<dbReference type="KEGG" id="sata:C5746_03520"/>
<dbReference type="Pfam" id="PF14361">
    <property type="entry name" value="RsbRD_N"/>
    <property type="match status" value="1"/>
</dbReference>
<reference evidence="3 4" key="1">
    <citation type="journal article" date="2018" name="Front. Microbiol.">
        <title>Genome Sequencing of Streptomyces atratus SCSIOZH16 and Activation Production of Nocardamine via Metabolic Engineering.</title>
        <authorList>
            <person name="Li Y."/>
            <person name="Zhang C."/>
            <person name="Liu C."/>
            <person name="Ju J."/>
            <person name="Ma J."/>
        </authorList>
    </citation>
    <scope>NUCLEOTIDE SEQUENCE [LARGE SCALE GENOMIC DNA]</scope>
    <source>
        <strain evidence="3 4">SCSIO_ZH16</strain>
    </source>
</reference>
<dbReference type="AlphaFoldDB" id="A0A2Z5J768"/>
<name>A0A2Z5J768_STRAR</name>
<dbReference type="InterPro" id="IPR051448">
    <property type="entry name" value="CdaR-like_regulators"/>
</dbReference>
<accession>A0A2Z5J768</accession>
<protein>
    <submittedName>
        <fullName evidence="3">PucR family transcriptional regulator</fullName>
    </submittedName>
</protein>